<evidence type="ECO:0000256" key="1">
    <source>
        <dbReference type="ARBA" id="ARBA00002121"/>
    </source>
</evidence>
<dbReference type="STRING" id="104663.SAMN04488121_105366"/>
<evidence type="ECO:0000313" key="17">
    <source>
        <dbReference type="EMBL" id="SDG65251.1"/>
    </source>
</evidence>
<keyword evidence="4 15" id="KW-0285">Flavoprotein</keyword>
<dbReference type="InterPro" id="IPR023465">
    <property type="entry name" value="Riboflavin_kinase_dom_sf"/>
</dbReference>
<dbReference type="PIRSF" id="PIRSF004491">
    <property type="entry name" value="FAD_Synth"/>
    <property type="match status" value="1"/>
</dbReference>
<keyword evidence="10 15" id="KW-0274">FAD</keyword>
<dbReference type="Pfam" id="PF06574">
    <property type="entry name" value="FAD_syn"/>
    <property type="match status" value="1"/>
</dbReference>
<keyword evidence="11 15" id="KW-0067">ATP-binding</keyword>
<dbReference type="GO" id="GO:0009398">
    <property type="term" value="P:FMN biosynthetic process"/>
    <property type="evidence" value="ECO:0007669"/>
    <property type="project" value="UniProtKB-UniRule"/>
</dbReference>
<evidence type="ECO:0000256" key="6">
    <source>
        <dbReference type="ARBA" id="ARBA00022679"/>
    </source>
</evidence>
<dbReference type="FunFam" id="3.40.50.620:FF:000021">
    <property type="entry name" value="Riboflavin biosynthesis protein"/>
    <property type="match status" value="1"/>
</dbReference>
<comment type="catalytic activity">
    <reaction evidence="13 15">
        <text>riboflavin + ATP = FMN + ADP + H(+)</text>
        <dbReference type="Rhea" id="RHEA:14357"/>
        <dbReference type="ChEBI" id="CHEBI:15378"/>
        <dbReference type="ChEBI" id="CHEBI:30616"/>
        <dbReference type="ChEBI" id="CHEBI:57986"/>
        <dbReference type="ChEBI" id="CHEBI:58210"/>
        <dbReference type="ChEBI" id="CHEBI:456216"/>
        <dbReference type="EC" id="2.7.1.26"/>
    </reaction>
</comment>
<protein>
    <recommendedName>
        <fullName evidence="15">Riboflavin biosynthesis protein</fullName>
    </recommendedName>
    <domain>
        <recommendedName>
            <fullName evidence="15">Riboflavin kinase</fullName>
            <ecNumber evidence="15">2.7.1.26</ecNumber>
        </recommendedName>
        <alternativeName>
            <fullName evidence="15">Flavokinase</fullName>
        </alternativeName>
    </domain>
    <domain>
        <recommendedName>
            <fullName evidence="15">FMN adenylyltransferase</fullName>
            <ecNumber evidence="15">2.7.7.2</ecNumber>
        </recommendedName>
        <alternativeName>
            <fullName evidence="15">FAD pyrophosphorylase</fullName>
        </alternativeName>
        <alternativeName>
            <fullName evidence="15">FAD synthase</fullName>
        </alternativeName>
    </domain>
</protein>
<keyword evidence="9 15" id="KW-0418">Kinase</keyword>
<organism evidence="17 18">
    <name type="scientific">Chitinophaga filiformis</name>
    <name type="common">Myxococcus filiformis</name>
    <name type="synonym">Flexibacter filiformis</name>
    <dbReference type="NCBI Taxonomy" id="104663"/>
    <lineage>
        <taxon>Bacteria</taxon>
        <taxon>Pseudomonadati</taxon>
        <taxon>Bacteroidota</taxon>
        <taxon>Chitinophagia</taxon>
        <taxon>Chitinophagales</taxon>
        <taxon>Chitinophagaceae</taxon>
        <taxon>Chitinophaga</taxon>
    </lineage>
</organism>
<dbReference type="GO" id="GO:0009231">
    <property type="term" value="P:riboflavin biosynthetic process"/>
    <property type="evidence" value="ECO:0007669"/>
    <property type="project" value="InterPro"/>
</dbReference>
<proteinExistence type="inferred from homology"/>
<comment type="pathway">
    <text evidence="2 15">Cofactor biosynthesis; FAD biosynthesis; FAD from FMN: step 1/1.</text>
</comment>
<feature type="domain" description="Riboflavin kinase" evidence="16">
    <location>
        <begin position="183"/>
        <end position="310"/>
    </location>
</feature>
<reference evidence="17 18" key="1">
    <citation type="submission" date="2016-10" db="EMBL/GenBank/DDBJ databases">
        <authorList>
            <person name="de Groot N.N."/>
        </authorList>
    </citation>
    <scope>NUCLEOTIDE SEQUENCE [LARGE SCALE GENOMIC DNA]</scope>
    <source>
        <strain evidence="17 18">DSM 527</strain>
    </source>
</reference>
<evidence type="ECO:0000256" key="12">
    <source>
        <dbReference type="ARBA" id="ARBA00023268"/>
    </source>
</evidence>
<dbReference type="GO" id="GO:0003919">
    <property type="term" value="F:FMN adenylyltransferase activity"/>
    <property type="evidence" value="ECO:0007669"/>
    <property type="project" value="UniProtKB-UniRule"/>
</dbReference>
<dbReference type="SUPFAM" id="SSF82114">
    <property type="entry name" value="Riboflavin kinase-like"/>
    <property type="match status" value="1"/>
</dbReference>
<comment type="catalytic activity">
    <reaction evidence="14 15">
        <text>FMN + ATP + H(+) = FAD + diphosphate</text>
        <dbReference type="Rhea" id="RHEA:17237"/>
        <dbReference type="ChEBI" id="CHEBI:15378"/>
        <dbReference type="ChEBI" id="CHEBI:30616"/>
        <dbReference type="ChEBI" id="CHEBI:33019"/>
        <dbReference type="ChEBI" id="CHEBI:57692"/>
        <dbReference type="ChEBI" id="CHEBI:58210"/>
        <dbReference type="EC" id="2.7.7.2"/>
    </reaction>
</comment>
<dbReference type="InterPro" id="IPR015865">
    <property type="entry name" value="Riboflavin_kinase_bac/euk"/>
</dbReference>
<dbReference type="NCBIfam" id="TIGR00125">
    <property type="entry name" value="cyt_tran_rel"/>
    <property type="match status" value="1"/>
</dbReference>
<dbReference type="NCBIfam" id="TIGR00083">
    <property type="entry name" value="ribF"/>
    <property type="match status" value="1"/>
</dbReference>
<dbReference type="Gene3D" id="3.40.50.620">
    <property type="entry name" value="HUPs"/>
    <property type="match status" value="1"/>
</dbReference>
<evidence type="ECO:0000313" key="18">
    <source>
        <dbReference type="Proteomes" id="UP000199045"/>
    </source>
</evidence>
<evidence type="ECO:0000259" key="16">
    <source>
        <dbReference type="SMART" id="SM00904"/>
    </source>
</evidence>
<dbReference type="InterPro" id="IPR002606">
    <property type="entry name" value="Riboflavin_kinase_bac"/>
</dbReference>
<dbReference type="UniPathway" id="UPA00276">
    <property type="reaction ID" value="UER00406"/>
</dbReference>
<dbReference type="EMBL" id="FNBN01000005">
    <property type="protein sequence ID" value="SDG65251.1"/>
    <property type="molecule type" value="Genomic_DNA"/>
</dbReference>
<dbReference type="GO" id="GO:0005524">
    <property type="term" value="F:ATP binding"/>
    <property type="evidence" value="ECO:0007669"/>
    <property type="project" value="UniProtKB-UniRule"/>
</dbReference>
<dbReference type="EC" id="2.7.1.26" evidence="15"/>
<dbReference type="OrthoDB" id="9803667at2"/>
<dbReference type="SMART" id="SM00904">
    <property type="entry name" value="Flavokinase"/>
    <property type="match status" value="1"/>
</dbReference>
<evidence type="ECO:0000256" key="9">
    <source>
        <dbReference type="ARBA" id="ARBA00022777"/>
    </source>
</evidence>
<comment type="function">
    <text evidence="1">Catalyzes the phosphorylation of riboflavin to FMN followed by the adenylation of FMN to FAD.</text>
</comment>
<dbReference type="EC" id="2.7.7.2" evidence="15"/>
<name>A0A1G7W010_CHIFI</name>
<evidence type="ECO:0000256" key="2">
    <source>
        <dbReference type="ARBA" id="ARBA00004726"/>
    </source>
</evidence>
<evidence type="ECO:0000256" key="8">
    <source>
        <dbReference type="ARBA" id="ARBA00022741"/>
    </source>
</evidence>
<evidence type="ECO:0000256" key="14">
    <source>
        <dbReference type="ARBA" id="ARBA00049494"/>
    </source>
</evidence>
<dbReference type="GO" id="GO:0006747">
    <property type="term" value="P:FAD biosynthetic process"/>
    <property type="evidence" value="ECO:0007669"/>
    <property type="project" value="UniProtKB-UniRule"/>
</dbReference>
<dbReference type="PANTHER" id="PTHR22749">
    <property type="entry name" value="RIBOFLAVIN KINASE/FMN ADENYLYLTRANSFERASE"/>
    <property type="match status" value="1"/>
</dbReference>
<dbReference type="NCBIfam" id="NF004162">
    <property type="entry name" value="PRK05627.1-5"/>
    <property type="match status" value="1"/>
</dbReference>
<dbReference type="InterPro" id="IPR014729">
    <property type="entry name" value="Rossmann-like_a/b/a_fold"/>
</dbReference>
<comment type="similarity">
    <text evidence="15">Belongs to the ribF family.</text>
</comment>
<accession>A0A1G7W010</accession>
<keyword evidence="6 15" id="KW-0808">Transferase</keyword>
<dbReference type="Proteomes" id="UP000199045">
    <property type="component" value="Unassembled WGS sequence"/>
</dbReference>
<dbReference type="InterPro" id="IPR023468">
    <property type="entry name" value="Riboflavin_kinase"/>
</dbReference>
<dbReference type="InterPro" id="IPR015864">
    <property type="entry name" value="FAD_synthase"/>
</dbReference>
<dbReference type="CDD" id="cd02064">
    <property type="entry name" value="FAD_synthetase_N"/>
    <property type="match status" value="1"/>
</dbReference>
<evidence type="ECO:0000256" key="15">
    <source>
        <dbReference type="PIRNR" id="PIRNR004491"/>
    </source>
</evidence>
<dbReference type="Gene3D" id="2.40.30.30">
    <property type="entry name" value="Riboflavin kinase-like"/>
    <property type="match status" value="1"/>
</dbReference>
<evidence type="ECO:0000256" key="13">
    <source>
        <dbReference type="ARBA" id="ARBA00047880"/>
    </source>
</evidence>
<evidence type="ECO:0000256" key="5">
    <source>
        <dbReference type="ARBA" id="ARBA00022643"/>
    </source>
</evidence>
<evidence type="ECO:0000256" key="3">
    <source>
        <dbReference type="ARBA" id="ARBA00005201"/>
    </source>
</evidence>
<keyword evidence="12" id="KW-0511">Multifunctional enzyme</keyword>
<keyword evidence="7 15" id="KW-0548">Nucleotidyltransferase</keyword>
<dbReference type="InterPro" id="IPR004821">
    <property type="entry name" value="Cyt_trans-like"/>
</dbReference>
<dbReference type="NCBIfam" id="NF004160">
    <property type="entry name" value="PRK05627.1-3"/>
    <property type="match status" value="1"/>
</dbReference>
<sequence>MRIHRDLTHLPALRRAVITIGTFDGVHSGHRYIIQQLQETAAACDGETVIITFDPHPREVLQPGGAPVKLLTTLEEKIELLSKQGIDHLVIVPFTKEFSELSARAYLEDFLIKKFNPHTIIIGYDHRFGHNREGGLELLEAEQNRYGFQLVEIPQQIVHDLAVSSTKIRKSLQDGNIQLANELLGYHYFLEGKVIHGDKMGRQLGYPTANIELPDPRKLIPAQGIYAIKVYLDKQLSPLNGVMSIGTRPTFNGVDLRLEAHIFDFSQEIYDRMLRVEIISYIRANQKFDNIQDLIDQMDKDSLAAKNVLMS</sequence>
<keyword evidence="5 15" id="KW-0288">FMN</keyword>
<dbReference type="GO" id="GO:0008531">
    <property type="term" value="F:riboflavin kinase activity"/>
    <property type="evidence" value="ECO:0007669"/>
    <property type="project" value="UniProtKB-UniRule"/>
</dbReference>
<gene>
    <name evidence="17" type="ORF">SAMN04488121_105366</name>
</gene>
<dbReference type="PANTHER" id="PTHR22749:SF6">
    <property type="entry name" value="RIBOFLAVIN KINASE"/>
    <property type="match status" value="1"/>
</dbReference>
<comment type="pathway">
    <text evidence="3 15">Cofactor biosynthesis; FMN biosynthesis; FMN from riboflavin (ATP route): step 1/1.</text>
</comment>
<evidence type="ECO:0000256" key="10">
    <source>
        <dbReference type="ARBA" id="ARBA00022827"/>
    </source>
</evidence>
<keyword evidence="8 15" id="KW-0547">Nucleotide-binding</keyword>
<evidence type="ECO:0000256" key="11">
    <source>
        <dbReference type="ARBA" id="ARBA00022840"/>
    </source>
</evidence>
<dbReference type="Pfam" id="PF01687">
    <property type="entry name" value="Flavokinase"/>
    <property type="match status" value="1"/>
</dbReference>
<dbReference type="RefSeq" id="WP_089835006.1">
    <property type="nucleotide sequence ID" value="NZ_FNBN01000005.1"/>
</dbReference>
<evidence type="ECO:0000256" key="7">
    <source>
        <dbReference type="ARBA" id="ARBA00022695"/>
    </source>
</evidence>
<dbReference type="SUPFAM" id="SSF52374">
    <property type="entry name" value="Nucleotidylyl transferase"/>
    <property type="match status" value="1"/>
</dbReference>
<dbReference type="UniPathway" id="UPA00277">
    <property type="reaction ID" value="UER00407"/>
</dbReference>
<evidence type="ECO:0000256" key="4">
    <source>
        <dbReference type="ARBA" id="ARBA00022630"/>
    </source>
</evidence>
<dbReference type="AlphaFoldDB" id="A0A1G7W010"/>